<keyword evidence="3" id="KW-1185">Reference proteome</keyword>
<gene>
    <name evidence="2" type="ORF">CLV82_1775</name>
</gene>
<dbReference type="Gene3D" id="3.30.1310.20">
    <property type="entry name" value="PRTase-like"/>
    <property type="match status" value="1"/>
</dbReference>
<evidence type="ECO:0000313" key="3">
    <source>
        <dbReference type="Proteomes" id="UP000295468"/>
    </source>
</evidence>
<dbReference type="Proteomes" id="UP000295468">
    <property type="component" value="Unassembled WGS sequence"/>
</dbReference>
<name>A0A4R6TJM4_9FLAO</name>
<dbReference type="RefSeq" id="WP_133643929.1">
    <property type="nucleotide sequence ID" value="NZ_SNYI01000002.1"/>
</dbReference>
<dbReference type="AlphaFoldDB" id="A0A4R6TJM4"/>
<keyword evidence="2" id="KW-0808">Transferase</keyword>
<keyword evidence="2" id="KW-0328">Glycosyltransferase</keyword>
<comment type="caution">
    <text evidence="2">The sequence shown here is derived from an EMBL/GenBank/DDBJ whole genome shotgun (WGS) entry which is preliminary data.</text>
</comment>
<evidence type="ECO:0000259" key="1">
    <source>
        <dbReference type="Pfam" id="PF00156"/>
    </source>
</evidence>
<dbReference type="InterPro" id="IPR000836">
    <property type="entry name" value="PRTase_dom"/>
</dbReference>
<feature type="domain" description="Phosphoribosyltransferase" evidence="1">
    <location>
        <begin position="11"/>
        <end position="162"/>
    </location>
</feature>
<dbReference type="OrthoDB" id="9810066at2"/>
<sequence>MFLDRKDAALQLARELDEYRQQPVVVLAIPRGGLSLGAIIADYLGAPLDVALSKKIGHPLNKEYAIGAISLEEAIISDTHGISAQYIEAETRRIRNKLRQRHDEYYTDKMAEDLEDKVVIIVDDGIATGNTVKVTAEFVHKKRPRMVIVAIPVAPADTVLRLQASPCIDRVVCLTPAKHFRAVGLFYRNFKQVTDEEAIKILRDQKNDKDPSKRNLKNNQN</sequence>
<proteinExistence type="predicted"/>
<organism evidence="2 3">
    <name type="scientific">Zeaxanthinibacter enoshimensis</name>
    <dbReference type="NCBI Taxonomy" id="392009"/>
    <lineage>
        <taxon>Bacteria</taxon>
        <taxon>Pseudomonadati</taxon>
        <taxon>Bacteroidota</taxon>
        <taxon>Flavobacteriia</taxon>
        <taxon>Flavobacteriales</taxon>
        <taxon>Flavobacteriaceae</taxon>
        <taxon>Zeaxanthinibacter</taxon>
    </lineage>
</organism>
<dbReference type="Gene3D" id="3.40.50.2020">
    <property type="match status" value="1"/>
</dbReference>
<dbReference type="CDD" id="cd06223">
    <property type="entry name" value="PRTases_typeI"/>
    <property type="match status" value="1"/>
</dbReference>
<reference evidence="2 3" key="1">
    <citation type="submission" date="2019-03" db="EMBL/GenBank/DDBJ databases">
        <title>Genomic Encyclopedia of Archaeal and Bacterial Type Strains, Phase II (KMG-II): from individual species to whole genera.</title>
        <authorList>
            <person name="Goeker M."/>
        </authorList>
    </citation>
    <scope>NUCLEOTIDE SEQUENCE [LARGE SCALE GENOMIC DNA]</scope>
    <source>
        <strain evidence="2 3">DSM 18435</strain>
    </source>
</reference>
<dbReference type="SUPFAM" id="SSF53271">
    <property type="entry name" value="PRTase-like"/>
    <property type="match status" value="1"/>
</dbReference>
<dbReference type="EMBL" id="SNYI01000002">
    <property type="protein sequence ID" value="TDQ31074.1"/>
    <property type="molecule type" value="Genomic_DNA"/>
</dbReference>
<dbReference type="GO" id="GO:0016757">
    <property type="term" value="F:glycosyltransferase activity"/>
    <property type="evidence" value="ECO:0007669"/>
    <property type="project" value="UniProtKB-KW"/>
</dbReference>
<dbReference type="Pfam" id="PF00156">
    <property type="entry name" value="Pribosyltran"/>
    <property type="match status" value="1"/>
</dbReference>
<dbReference type="InterPro" id="IPR029057">
    <property type="entry name" value="PRTase-like"/>
</dbReference>
<accession>A0A4R6TJM4</accession>
<protein>
    <submittedName>
        <fullName evidence="2">Putative phosphoribosyltransferase</fullName>
    </submittedName>
</protein>
<evidence type="ECO:0000313" key="2">
    <source>
        <dbReference type="EMBL" id="TDQ31074.1"/>
    </source>
</evidence>